<dbReference type="GO" id="GO:0031419">
    <property type="term" value="F:cobalamin binding"/>
    <property type="evidence" value="ECO:0007669"/>
    <property type="project" value="InterPro"/>
</dbReference>
<evidence type="ECO:0000256" key="5">
    <source>
        <dbReference type="ARBA" id="ARBA00022691"/>
    </source>
</evidence>
<dbReference type="AlphaFoldDB" id="C6HZ58"/>
<dbReference type="GO" id="GO:0046872">
    <property type="term" value="F:metal ion binding"/>
    <property type="evidence" value="ECO:0007669"/>
    <property type="project" value="UniProtKB-KW"/>
</dbReference>
<dbReference type="Gene3D" id="3.40.50.280">
    <property type="entry name" value="Cobalamin-binding domain"/>
    <property type="match status" value="1"/>
</dbReference>
<comment type="cofactor">
    <cofactor evidence="1">
        <name>[4Fe-4S] cluster</name>
        <dbReference type="ChEBI" id="CHEBI:49883"/>
    </cofactor>
</comment>
<organism evidence="11 12">
    <name type="scientific">Leptospirillum ferrodiazotrophum</name>
    <dbReference type="NCBI Taxonomy" id="412449"/>
    <lineage>
        <taxon>Bacteria</taxon>
        <taxon>Pseudomonadati</taxon>
        <taxon>Nitrospirota</taxon>
        <taxon>Nitrospiria</taxon>
        <taxon>Nitrospirales</taxon>
        <taxon>Nitrospiraceae</taxon>
        <taxon>Leptospirillum</taxon>
    </lineage>
</organism>
<evidence type="ECO:0000256" key="8">
    <source>
        <dbReference type="ARBA" id="ARBA00023014"/>
    </source>
</evidence>
<keyword evidence="3" id="KW-0489">Methyltransferase</keyword>
<dbReference type="EMBL" id="GG693880">
    <property type="protein sequence ID" value="EES52069.1"/>
    <property type="molecule type" value="Genomic_DNA"/>
</dbReference>
<dbReference type="PANTHER" id="PTHR43409">
    <property type="entry name" value="ANAEROBIC MAGNESIUM-PROTOPORPHYRIN IX MONOMETHYL ESTER CYCLASE-RELATED"/>
    <property type="match status" value="1"/>
</dbReference>
<keyword evidence="6" id="KW-0479">Metal-binding</keyword>
<accession>C6HZ58</accession>
<evidence type="ECO:0000256" key="7">
    <source>
        <dbReference type="ARBA" id="ARBA00023004"/>
    </source>
</evidence>
<dbReference type="GO" id="GO:0003824">
    <property type="term" value="F:catalytic activity"/>
    <property type="evidence" value="ECO:0007669"/>
    <property type="project" value="InterPro"/>
</dbReference>
<feature type="domain" description="Radical SAM core" evidence="10">
    <location>
        <begin position="172"/>
        <end position="387"/>
    </location>
</feature>
<dbReference type="Gene3D" id="3.80.30.20">
    <property type="entry name" value="tm_1862 like domain"/>
    <property type="match status" value="1"/>
</dbReference>
<name>C6HZ58_9BACT</name>
<evidence type="ECO:0000256" key="4">
    <source>
        <dbReference type="ARBA" id="ARBA00022679"/>
    </source>
</evidence>
<keyword evidence="12" id="KW-1185">Reference proteome</keyword>
<evidence type="ECO:0000259" key="10">
    <source>
        <dbReference type="PROSITE" id="PS51918"/>
    </source>
</evidence>
<protein>
    <submittedName>
        <fullName evidence="11">Putative cobalamin B12-binding/Radical SAM family protein</fullName>
    </submittedName>
</protein>
<dbReference type="Pfam" id="PF04055">
    <property type="entry name" value="Radical_SAM"/>
    <property type="match status" value="1"/>
</dbReference>
<dbReference type="SFLD" id="SFLDG01123">
    <property type="entry name" value="methyltransferase_(Class_B)"/>
    <property type="match status" value="1"/>
</dbReference>
<dbReference type="Pfam" id="PF02310">
    <property type="entry name" value="B12-binding"/>
    <property type="match status" value="1"/>
</dbReference>
<feature type="domain" description="B12-binding" evidence="9">
    <location>
        <begin position="11"/>
        <end position="133"/>
    </location>
</feature>
<keyword evidence="4" id="KW-0808">Transferase</keyword>
<dbReference type="InterPro" id="IPR007197">
    <property type="entry name" value="rSAM"/>
</dbReference>
<dbReference type="CDD" id="cd01335">
    <property type="entry name" value="Radical_SAM"/>
    <property type="match status" value="1"/>
</dbReference>
<dbReference type="PROSITE" id="PS51332">
    <property type="entry name" value="B12_BINDING"/>
    <property type="match status" value="1"/>
</dbReference>
<dbReference type="CDD" id="cd02068">
    <property type="entry name" value="radical_SAM_B12_BD"/>
    <property type="match status" value="1"/>
</dbReference>
<dbReference type="InterPro" id="IPR034466">
    <property type="entry name" value="Methyltransferase_Class_B"/>
</dbReference>
<evidence type="ECO:0000313" key="11">
    <source>
        <dbReference type="EMBL" id="EES52069.1"/>
    </source>
</evidence>
<dbReference type="PROSITE" id="PS01278">
    <property type="entry name" value="MTTASE_RADICAL"/>
    <property type="match status" value="1"/>
</dbReference>
<proteinExistence type="predicted"/>
<dbReference type="GO" id="GO:0005829">
    <property type="term" value="C:cytosol"/>
    <property type="evidence" value="ECO:0007669"/>
    <property type="project" value="TreeGrafter"/>
</dbReference>
<evidence type="ECO:0000256" key="1">
    <source>
        <dbReference type="ARBA" id="ARBA00001966"/>
    </source>
</evidence>
<gene>
    <name evidence="11" type="ORF">UBAL3_94530035</name>
</gene>
<dbReference type="PANTHER" id="PTHR43409:SF7">
    <property type="entry name" value="BLL1977 PROTEIN"/>
    <property type="match status" value="1"/>
</dbReference>
<evidence type="ECO:0000256" key="2">
    <source>
        <dbReference type="ARBA" id="ARBA00022485"/>
    </source>
</evidence>
<dbReference type="SFLD" id="SFLDS00029">
    <property type="entry name" value="Radical_SAM"/>
    <property type="match status" value="1"/>
</dbReference>
<sequence>MARKFVLVEPKSTHLHVYSAFTIPRLGVILLGTMLRDRGWDVRVYIEDVAPIDMKEVLSADIVGISTLTSTAPQSYRLAQKVRDAGIPVVIGGTHVSFMADEALEYSDYVVRGEGEETLFELIEAMDGTRSIEKILGLSYWKGGRKMHNPDRPLKEDLDSNPIPDYSLVEGWNTQKRGLISIATSRGCPFTCTFCSVPGMYGHGFRMHSIERVIEEIRVNNPKYVFFADDLFTANRKRTKDLLKRMIEEGLTPEWGAQIRTETAFDPELLELMKASNCFNVFIGFESINPQTLDLFNKRQTYEKIVRSVEAFKKHGIRIHGMFVVGADTDDKETIFETARLAREWELQSIQLMILTPLPGSPDFDLFYATGNRELLYKDWSLYDGHHAVYRPKNMTAYELNDAAIAAMEDFYSWKNIGRSAMRRDYYSTLIQFGAKQLLKNWRRENQGFLDELRSTVFEKAEESDVSSARKPRTNRVGVPRFVLDSELGSSLAEFFARLGSSVVPFSESMTEGSDDMATLSRIAGKVDCIVLPVMERARQGEEEFFSKIEAVRKWIAQHKNSAPVAVSLFLDKQDGSLYSSLAQLGAFFTKDLDRVHKAYKETVAKLKLPQQSGHDEPKVPLVQIAH</sequence>
<dbReference type="GO" id="GO:0051539">
    <property type="term" value="F:4 iron, 4 sulfur cluster binding"/>
    <property type="evidence" value="ECO:0007669"/>
    <property type="project" value="UniProtKB-KW"/>
</dbReference>
<keyword evidence="8" id="KW-0411">Iron-sulfur</keyword>
<dbReference type="InterPro" id="IPR006158">
    <property type="entry name" value="Cobalamin-bd"/>
</dbReference>
<dbReference type="InterPro" id="IPR051198">
    <property type="entry name" value="BchE-like"/>
</dbReference>
<dbReference type="InterPro" id="IPR020612">
    <property type="entry name" value="Methylthiotransferase_CS"/>
</dbReference>
<dbReference type="SMART" id="SM00729">
    <property type="entry name" value="Elp3"/>
    <property type="match status" value="1"/>
</dbReference>
<keyword evidence="7" id="KW-0408">Iron</keyword>
<dbReference type="SUPFAM" id="SSF102114">
    <property type="entry name" value="Radical SAM enzymes"/>
    <property type="match status" value="1"/>
</dbReference>
<reference evidence="11 12" key="1">
    <citation type="journal article" date="2009" name="Appl. Environ. Microbiol.">
        <title>Community genomic and proteomic analyses of chemoautotrophic iron-oxidizing "Leptospirillum rubarum" (Group II) and "Leptospirillum ferrodiazotrophum" (Group III) bacteria in acid mine drainage biofilms.</title>
        <authorList>
            <person name="Goltsman D.S."/>
            <person name="Denef V.J."/>
            <person name="Singer S.W."/>
            <person name="VerBerkmoes N.C."/>
            <person name="Lefsrud M."/>
            <person name="Mueller R.S."/>
            <person name="Dick G.J."/>
            <person name="Sun C.L."/>
            <person name="Wheeler K.E."/>
            <person name="Zemla A."/>
            <person name="Baker B.J."/>
            <person name="Hauser L."/>
            <person name="Land M."/>
            <person name="Shah M.B."/>
            <person name="Thelen M.P."/>
            <person name="Hettich R.L."/>
            <person name="Banfield J.F."/>
        </authorList>
    </citation>
    <scope>NUCLEOTIDE SEQUENCE [LARGE SCALE GENOMIC DNA]</scope>
</reference>
<dbReference type="PROSITE" id="PS51918">
    <property type="entry name" value="RADICAL_SAM"/>
    <property type="match status" value="1"/>
</dbReference>
<evidence type="ECO:0000259" key="9">
    <source>
        <dbReference type="PROSITE" id="PS51332"/>
    </source>
</evidence>
<dbReference type="Proteomes" id="UP000009374">
    <property type="component" value="Unassembled WGS sequence"/>
</dbReference>
<evidence type="ECO:0000313" key="12">
    <source>
        <dbReference type="Proteomes" id="UP000009374"/>
    </source>
</evidence>
<evidence type="ECO:0000256" key="3">
    <source>
        <dbReference type="ARBA" id="ARBA00022603"/>
    </source>
</evidence>
<dbReference type="InterPro" id="IPR023404">
    <property type="entry name" value="rSAM_horseshoe"/>
</dbReference>
<dbReference type="SUPFAM" id="SSF52242">
    <property type="entry name" value="Cobalamin (vitamin B12)-binding domain"/>
    <property type="match status" value="1"/>
</dbReference>
<dbReference type="InterPro" id="IPR036724">
    <property type="entry name" value="Cobalamin-bd_sf"/>
</dbReference>
<keyword evidence="2" id="KW-0004">4Fe-4S</keyword>
<dbReference type="SFLD" id="SFLDG01082">
    <property type="entry name" value="B12-binding_domain_containing"/>
    <property type="match status" value="1"/>
</dbReference>
<keyword evidence="5" id="KW-0949">S-adenosyl-L-methionine</keyword>
<dbReference type="InterPro" id="IPR058240">
    <property type="entry name" value="rSAM_sf"/>
</dbReference>
<evidence type="ECO:0000256" key="6">
    <source>
        <dbReference type="ARBA" id="ARBA00022723"/>
    </source>
</evidence>
<dbReference type="InterPro" id="IPR006638">
    <property type="entry name" value="Elp3/MiaA/NifB-like_rSAM"/>
</dbReference>